<gene>
    <name evidence="1" type="ORF">HYT40_00865</name>
</gene>
<accession>A0A931WNK1</accession>
<dbReference type="InterPro" id="IPR015797">
    <property type="entry name" value="NUDIX_hydrolase-like_dom_sf"/>
</dbReference>
<evidence type="ECO:0008006" key="3">
    <source>
        <dbReference type="Google" id="ProtNLM"/>
    </source>
</evidence>
<dbReference type="AlphaFoldDB" id="A0A931WNK1"/>
<evidence type="ECO:0000313" key="2">
    <source>
        <dbReference type="Proteomes" id="UP000724148"/>
    </source>
</evidence>
<dbReference type="SUPFAM" id="SSF55811">
    <property type="entry name" value="Nudix"/>
    <property type="match status" value="1"/>
</dbReference>
<dbReference type="EMBL" id="JACOZA010000022">
    <property type="protein sequence ID" value="MBI2096698.1"/>
    <property type="molecule type" value="Genomic_DNA"/>
</dbReference>
<sequence length="179" mass="20587">MKEPKLYVQQPERALGGFLTDDAYAEAIQSFIIVCTDFVAVDRKRGVFYLAKRIVHSAEGIWLFGGRQRAGETTRESCVRLAKRELGLSLSPASFEYVTMMEERWSWRKLEPHDAGCHTLSHIFCIELSKEEITFAAAHLDPKEYDTTFGIQEFDRARIVAEAVYPRLVYLFDTIFHTV</sequence>
<name>A0A931WNK1_9BACT</name>
<comment type="caution">
    <text evidence="1">The sequence shown here is derived from an EMBL/GenBank/DDBJ whole genome shotgun (WGS) entry which is preliminary data.</text>
</comment>
<dbReference type="Proteomes" id="UP000724148">
    <property type="component" value="Unassembled WGS sequence"/>
</dbReference>
<evidence type="ECO:0000313" key="1">
    <source>
        <dbReference type="EMBL" id="MBI2096698.1"/>
    </source>
</evidence>
<proteinExistence type="predicted"/>
<organism evidence="1 2">
    <name type="scientific">Candidatus Sungiibacteriota bacterium</name>
    <dbReference type="NCBI Taxonomy" id="2750080"/>
    <lineage>
        <taxon>Bacteria</taxon>
        <taxon>Candidatus Sungiibacteriota</taxon>
    </lineage>
</organism>
<protein>
    <recommendedName>
        <fullName evidence="3">Nudix hydrolase domain-containing protein</fullName>
    </recommendedName>
</protein>
<dbReference type="Gene3D" id="3.90.79.10">
    <property type="entry name" value="Nucleoside Triphosphate Pyrophosphohydrolase"/>
    <property type="match status" value="1"/>
</dbReference>
<reference evidence="1" key="1">
    <citation type="submission" date="2020-07" db="EMBL/GenBank/DDBJ databases">
        <title>Huge and variable diversity of episymbiotic CPR bacteria and DPANN archaea in groundwater ecosystems.</title>
        <authorList>
            <person name="He C.Y."/>
            <person name="Keren R."/>
            <person name="Whittaker M."/>
            <person name="Farag I.F."/>
            <person name="Doudna J."/>
            <person name="Cate J.H.D."/>
            <person name="Banfield J.F."/>
        </authorList>
    </citation>
    <scope>NUCLEOTIDE SEQUENCE</scope>
    <source>
        <strain evidence="1">NC_groundwater_193_Ag_S-0.1um_51_7</strain>
    </source>
</reference>